<dbReference type="EMBL" id="GBRH01218756">
    <property type="protein sequence ID" value="JAD79139.1"/>
    <property type="molecule type" value="Transcribed_RNA"/>
</dbReference>
<dbReference type="AlphaFoldDB" id="A0A0A9CS63"/>
<organism evidence="2">
    <name type="scientific">Arundo donax</name>
    <name type="common">Giant reed</name>
    <name type="synonym">Donax arundinaceus</name>
    <dbReference type="NCBI Taxonomy" id="35708"/>
    <lineage>
        <taxon>Eukaryota</taxon>
        <taxon>Viridiplantae</taxon>
        <taxon>Streptophyta</taxon>
        <taxon>Embryophyta</taxon>
        <taxon>Tracheophyta</taxon>
        <taxon>Spermatophyta</taxon>
        <taxon>Magnoliopsida</taxon>
        <taxon>Liliopsida</taxon>
        <taxon>Poales</taxon>
        <taxon>Poaceae</taxon>
        <taxon>PACMAD clade</taxon>
        <taxon>Arundinoideae</taxon>
        <taxon>Arundineae</taxon>
        <taxon>Arundo</taxon>
    </lineage>
</organism>
<sequence>MAPPPRPSRGMAGQSGEAKASPSRQPTRRKAAVSPGSANPNPRVGAEIPTRAKVKGGGEEKSN</sequence>
<evidence type="ECO:0000256" key="1">
    <source>
        <dbReference type="SAM" id="MobiDB-lite"/>
    </source>
</evidence>
<name>A0A0A9CS63_ARUDO</name>
<evidence type="ECO:0000313" key="2">
    <source>
        <dbReference type="EMBL" id="JAD79139.1"/>
    </source>
</evidence>
<proteinExistence type="predicted"/>
<accession>A0A0A9CS63</accession>
<reference evidence="2" key="2">
    <citation type="journal article" date="2015" name="Data Brief">
        <title>Shoot transcriptome of the giant reed, Arundo donax.</title>
        <authorList>
            <person name="Barrero R.A."/>
            <person name="Guerrero F.D."/>
            <person name="Moolhuijzen P."/>
            <person name="Goolsby J.A."/>
            <person name="Tidwell J."/>
            <person name="Bellgard S.E."/>
            <person name="Bellgard M.I."/>
        </authorList>
    </citation>
    <scope>NUCLEOTIDE SEQUENCE</scope>
    <source>
        <tissue evidence="2">Shoot tissue taken approximately 20 cm above the soil surface</tissue>
    </source>
</reference>
<protein>
    <submittedName>
        <fullName evidence="2">Uncharacterized protein</fullName>
    </submittedName>
</protein>
<feature type="region of interest" description="Disordered" evidence="1">
    <location>
        <begin position="1"/>
        <end position="63"/>
    </location>
</feature>
<reference evidence="2" key="1">
    <citation type="submission" date="2014-09" db="EMBL/GenBank/DDBJ databases">
        <authorList>
            <person name="Magalhaes I.L.F."/>
            <person name="Oliveira U."/>
            <person name="Santos F.R."/>
            <person name="Vidigal T.H.D.A."/>
            <person name="Brescovit A.D."/>
            <person name="Santos A.J."/>
        </authorList>
    </citation>
    <scope>NUCLEOTIDE SEQUENCE</scope>
    <source>
        <tissue evidence="2">Shoot tissue taken approximately 20 cm above the soil surface</tissue>
    </source>
</reference>